<dbReference type="EMBL" id="CAMXCT020006609">
    <property type="protein sequence ID" value="CAL1170270.1"/>
    <property type="molecule type" value="Genomic_DNA"/>
</dbReference>
<dbReference type="SUPFAM" id="SSF47336">
    <property type="entry name" value="ACP-like"/>
    <property type="match status" value="1"/>
</dbReference>
<evidence type="ECO:0000313" key="7">
    <source>
        <dbReference type="Proteomes" id="UP001152797"/>
    </source>
</evidence>
<feature type="region of interest" description="Disordered" evidence="3">
    <location>
        <begin position="723"/>
        <end position="763"/>
    </location>
</feature>
<organism evidence="5">
    <name type="scientific">Cladocopium goreaui</name>
    <dbReference type="NCBI Taxonomy" id="2562237"/>
    <lineage>
        <taxon>Eukaryota</taxon>
        <taxon>Sar</taxon>
        <taxon>Alveolata</taxon>
        <taxon>Dinophyceae</taxon>
        <taxon>Suessiales</taxon>
        <taxon>Symbiodiniaceae</taxon>
        <taxon>Cladocopium</taxon>
    </lineage>
</organism>
<dbReference type="InterPro" id="IPR011990">
    <property type="entry name" value="TPR-like_helical_dom_sf"/>
</dbReference>
<evidence type="ECO:0000259" key="4">
    <source>
        <dbReference type="PROSITE" id="PS50075"/>
    </source>
</evidence>
<dbReference type="InterPro" id="IPR020806">
    <property type="entry name" value="PKS_PP-bd"/>
</dbReference>
<dbReference type="SUPFAM" id="SSF48452">
    <property type="entry name" value="TPR-like"/>
    <property type="match status" value="2"/>
</dbReference>
<dbReference type="Proteomes" id="UP001152797">
    <property type="component" value="Unassembled WGS sequence"/>
</dbReference>
<dbReference type="AlphaFoldDB" id="A0A9P1DV58"/>
<evidence type="ECO:0000256" key="3">
    <source>
        <dbReference type="SAM" id="MobiDB-lite"/>
    </source>
</evidence>
<keyword evidence="1" id="KW-0596">Phosphopantetheine</keyword>
<dbReference type="GO" id="GO:0031177">
    <property type="term" value="F:phosphopantetheine binding"/>
    <property type="evidence" value="ECO:0007669"/>
    <property type="project" value="InterPro"/>
</dbReference>
<dbReference type="SMART" id="SM00823">
    <property type="entry name" value="PKS_PP"/>
    <property type="match status" value="1"/>
</dbReference>
<dbReference type="InterPro" id="IPR036736">
    <property type="entry name" value="ACP-like_sf"/>
</dbReference>
<gene>
    <name evidence="5" type="ORF">C1SCF055_LOCUS41586</name>
</gene>
<accession>A0A9P1DV58</accession>
<dbReference type="SMART" id="SM00028">
    <property type="entry name" value="TPR"/>
    <property type="match status" value="6"/>
</dbReference>
<evidence type="ECO:0000313" key="6">
    <source>
        <dbReference type="EMBL" id="CAL4804207.1"/>
    </source>
</evidence>
<dbReference type="InterPro" id="IPR019734">
    <property type="entry name" value="TPR_rpt"/>
</dbReference>
<dbReference type="PANTHER" id="PTHR10098">
    <property type="entry name" value="RAPSYN-RELATED"/>
    <property type="match status" value="1"/>
</dbReference>
<feature type="compositionally biased region" description="Gly residues" evidence="3">
    <location>
        <begin position="723"/>
        <end position="735"/>
    </location>
</feature>
<dbReference type="Pfam" id="PF00550">
    <property type="entry name" value="PP-binding"/>
    <property type="match status" value="1"/>
</dbReference>
<reference evidence="5" key="1">
    <citation type="submission" date="2022-10" db="EMBL/GenBank/DDBJ databases">
        <authorList>
            <person name="Chen Y."/>
            <person name="Dougan E. K."/>
            <person name="Chan C."/>
            <person name="Rhodes N."/>
            <person name="Thang M."/>
        </authorList>
    </citation>
    <scope>NUCLEOTIDE SEQUENCE</scope>
</reference>
<dbReference type="EMBL" id="CAMXCT010006609">
    <property type="protein sequence ID" value="CAI4016895.1"/>
    <property type="molecule type" value="Genomic_DNA"/>
</dbReference>
<dbReference type="Gene3D" id="1.10.1200.10">
    <property type="entry name" value="ACP-like"/>
    <property type="match status" value="1"/>
</dbReference>
<proteinExistence type="predicted"/>
<sequence length="841" mass="92474">MPVGISRGYEPGRILLQLPISQIGTKHRDLSQNESDPELRNASVALSEAVAEFALNHGEAAVQLAREARDIFQETSEGRSDATRVLMVALTDVESRQEAIQLGEAALLGLTSPDSDAEKRRRALVLQSLAEAAAFRCRGELRTKAVSWAEEAIAIQKDLGDKIMEGYANLAMASALIQKGVKAHQRKHYQRSIKALKLALELFAPSEASDAAPELSALARSGEARALHGLASACGRLEDFRSSVSRAREAAAIWQELGYRMEEALELEFLARLQLQLGQYKEGRKSGEEALKIFIGLKLSIWQGVTLRTLVKALLRGKKVKEARKLVNRRMALFKEAEDMVGICGALDATAEVVMAEGDAVQAAELLKEAVKKGKETKMKDRQFRKYEATMTAEQANFYLQGQKYDDALQHAKNAFYLFEKMDCQVEMATTLSTMVMAHLCLEHPQQALEDTKRAIRIYEGLNDKKGEGLAWINHCSGLTKMGDFDEAMKVAHKARDIFASQKLLIGEGQSLDHLSSLHMTSGDFAKSATCAKRARQIFNEAACFRQEAFMAWAEAEALFGLAQSQAEDFKSDQELPEVCTKASEAAEESLRLARDADDELLMMHSMQVVAKTRIMCFRHWEAGPLVDESLEIAQKNSQRMEEASLWLLKAQICICDGEDDKAKENAIKSRDIFEEVGNDQGMEQAREIIDGDYLRQQREEDERGITSATPMAMMPSESQMYGSGGIGGRSGGPGPGQPPMAMAQAPAPSAAAPAVPPPKGGPTLKQIEETVQDIAMSLIGADDLEMDAALMDAGLDSLASVEFQNTLTKEFRGVPMPSTLMFDFPTSKEIAQHIKDNFRG</sequence>
<dbReference type="Gene3D" id="1.25.40.10">
    <property type="entry name" value="Tetratricopeptide repeat domain"/>
    <property type="match status" value="3"/>
</dbReference>
<dbReference type="EMBL" id="CAMXCT030006609">
    <property type="protein sequence ID" value="CAL4804207.1"/>
    <property type="molecule type" value="Genomic_DNA"/>
</dbReference>
<dbReference type="OrthoDB" id="440314at2759"/>
<keyword evidence="7" id="KW-1185">Reference proteome</keyword>
<comment type="caution">
    <text evidence="5">The sequence shown here is derived from an EMBL/GenBank/DDBJ whole genome shotgun (WGS) entry which is preliminary data.</text>
</comment>
<reference evidence="6 7" key="2">
    <citation type="submission" date="2024-05" db="EMBL/GenBank/DDBJ databases">
        <authorList>
            <person name="Chen Y."/>
            <person name="Shah S."/>
            <person name="Dougan E. K."/>
            <person name="Thang M."/>
            <person name="Chan C."/>
        </authorList>
    </citation>
    <scope>NUCLEOTIDE SEQUENCE [LARGE SCALE GENOMIC DNA]</scope>
</reference>
<dbReference type="PROSITE" id="PS50075">
    <property type="entry name" value="CARRIER"/>
    <property type="match status" value="1"/>
</dbReference>
<protein>
    <recommendedName>
        <fullName evidence="4">Carrier domain-containing protein</fullName>
    </recommendedName>
</protein>
<keyword evidence="2" id="KW-0597">Phosphoprotein</keyword>
<feature type="compositionally biased region" description="Low complexity" evidence="3">
    <location>
        <begin position="740"/>
        <end position="754"/>
    </location>
</feature>
<dbReference type="PANTHER" id="PTHR10098:SF108">
    <property type="entry name" value="TETRATRICOPEPTIDE REPEAT PROTEIN 28"/>
    <property type="match status" value="1"/>
</dbReference>
<dbReference type="InterPro" id="IPR009081">
    <property type="entry name" value="PP-bd_ACP"/>
</dbReference>
<feature type="domain" description="Carrier" evidence="4">
    <location>
        <begin position="763"/>
        <end position="839"/>
    </location>
</feature>
<evidence type="ECO:0000313" key="5">
    <source>
        <dbReference type="EMBL" id="CAI4016895.1"/>
    </source>
</evidence>
<name>A0A9P1DV58_9DINO</name>
<evidence type="ECO:0000256" key="1">
    <source>
        <dbReference type="ARBA" id="ARBA00022450"/>
    </source>
</evidence>
<evidence type="ECO:0000256" key="2">
    <source>
        <dbReference type="ARBA" id="ARBA00022553"/>
    </source>
</evidence>